<comment type="caution">
    <text evidence="1">The sequence shown here is derived from an EMBL/GenBank/DDBJ whole genome shotgun (WGS) entry which is preliminary data.</text>
</comment>
<dbReference type="EMBL" id="JADILZ010000004">
    <property type="protein sequence ID" value="MBO8477336.1"/>
    <property type="molecule type" value="Genomic_DNA"/>
</dbReference>
<name>A0A9D9IS96_9BACT</name>
<protein>
    <submittedName>
        <fullName evidence="1">Uncharacterized protein</fullName>
    </submittedName>
</protein>
<dbReference type="Proteomes" id="UP000823771">
    <property type="component" value="Unassembled WGS sequence"/>
</dbReference>
<accession>A0A9D9IS96</accession>
<reference evidence="1" key="1">
    <citation type="submission" date="2020-10" db="EMBL/GenBank/DDBJ databases">
        <authorList>
            <person name="Gilroy R."/>
        </authorList>
    </citation>
    <scope>NUCLEOTIDE SEQUENCE</scope>
    <source>
        <strain evidence="1">2478</strain>
    </source>
</reference>
<gene>
    <name evidence="1" type="ORF">IAB80_00290</name>
</gene>
<dbReference type="AlphaFoldDB" id="A0A9D9IS96"/>
<proteinExistence type="predicted"/>
<evidence type="ECO:0000313" key="2">
    <source>
        <dbReference type="Proteomes" id="UP000823771"/>
    </source>
</evidence>
<organism evidence="1 2">
    <name type="scientific">Candidatus Cryptobacteroides excrementipullorum</name>
    <dbReference type="NCBI Taxonomy" id="2840761"/>
    <lineage>
        <taxon>Bacteria</taxon>
        <taxon>Pseudomonadati</taxon>
        <taxon>Bacteroidota</taxon>
        <taxon>Bacteroidia</taxon>
        <taxon>Bacteroidales</taxon>
        <taxon>Candidatus Cryptobacteroides</taxon>
    </lineage>
</organism>
<evidence type="ECO:0000313" key="1">
    <source>
        <dbReference type="EMBL" id="MBO8477336.1"/>
    </source>
</evidence>
<sequence length="279" mass="29640">MAQQAPDRNSAFQFGIIPPLSSNGLKMREFTNGVSVNMLLGISKNERYLTVSGAGSIVSGQADGLQLSGLFNWTGGGSGLMASSCFNVTRGTFTGLQIAGLVNVADKVRGVQLSTLVNVAQECDFPIGLINIIKNGEMGVAVTCDALGNTMVSFRSGGKYTYGIIGAGYNFSGGNGTVTEAGLGIHIPVCRFFRIDNELKATAMDATSEAASLNFSYLAAPSFVIGRHYNIFFGPSINFLSAPDGEDALKPGLDIWHTYENGRYKRAYLGYSVGVQYLF</sequence>
<reference evidence="1" key="2">
    <citation type="journal article" date="2021" name="PeerJ">
        <title>Extensive microbial diversity within the chicken gut microbiome revealed by metagenomics and culture.</title>
        <authorList>
            <person name="Gilroy R."/>
            <person name="Ravi A."/>
            <person name="Getino M."/>
            <person name="Pursley I."/>
            <person name="Horton D.L."/>
            <person name="Alikhan N.F."/>
            <person name="Baker D."/>
            <person name="Gharbi K."/>
            <person name="Hall N."/>
            <person name="Watson M."/>
            <person name="Adriaenssens E.M."/>
            <person name="Foster-Nyarko E."/>
            <person name="Jarju S."/>
            <person name="Secka A."/>
            <person name="Antonio M."/>
            <person name="Oren A."/>
            <person name="Chaudhuri R.R."/>
            <person name="La Ragione R."/>
            <person name="Hildebrand F."/>
            <person name="Pallen M.J."/>
        </authorList>
    </citation>
    <scope>NUCLEOTIDE SEQUENCE</scope>
    <source>
        <strain evidence="1">2478</strain>
    </source>
</reference>